<sequence length="85" mass="9312">MKVMVNLGAENISRNPEESETLVRTAFMKAAPVGSWVQVESRVLRTGKTLAFCEVSLHDEASGKLLAKGRHTKYILPDTFSTSSS</sequence>
<dbReference type="STRING" id="6216.A0A0R3SXG4"/>
<evidence type="ECO:0000256" key="1">
    <source>
        <dbReference type="ARBA" id="ARBA00008324"/>
    </source>
</evidence>
<reference evidence="4 5" key="2">
    <citation type="submission" date="2018-11" db="EMBL/GenBank/DDBJ databases">
        <authorList>
            <consortium name="Pathogen Informatics"/>
        </authorList>
    </citation>
    <scope>NUCLEOTIDE SEQUENCE [LARGE SCALE GENOMIC DNA]</scope>
</reference>
<dbReference type="InterPro" id="IPR029069">
    <property type="entry name" value="HotDog_dom_sf"/>
</dbReference>
<dbReference type="GO" id="GO:0047617">
    <property type="term" value="F:fatty acyl-CoA hydrolase activity"/>
    <property type="evidence" value="ECO:0007669"/>
    <property type="project" value="InterPro"/>
</dbReference>
<evidence type="ECO:0000313" key="4">
    <source>
        <dbReference type="EMBL" id="VDL63313.1"/>
    </source>
</evidence>
<dbReference type="WBParaSite" id="HDID_0001043601-mRNA-1">
    <property type="protein sequence ID" value="HDID_0001043601-mRNA-1"/>
    <property type="gene ID" value="HDID_0001043601"/>
</dbReference>
<evidence type="ECO:0000313" key="6">
    <source>
        <dbReference type="WBParaSite" id="HDID_0001043601-mRNA-1"/>
    </source>
</evidence>
<dbReference type="OrthoDB" id="46529at2759"/>
<dbReference type="CDD" id="cd03443">
    <property type="entry name" value="PaaI_thioesterase"/>
    <property type="match status" value="1"/>
</dbReference>
<dbReference type="InterPro" id="IPR039298">
    <property type="entry name" value="ACOT13"/>
</dbReference>
<dbReference type="InterPro" id="IPR006683">
    <property type="entry name" value="Thioestr_dom"/>
</dbReference>
<dbReference type="EMBL" id="UYSG01011683">
    <property type="protein sequence ID" value="VDL63313.1"/>
    <property type="molecule type" value="Genomic_DNA"/>
</dbReference>
<comment type="similarity">
    <text evidence="1">Belongs to the thioesterase PaaI family.</text>
</comment>
<organism evidence="6">
    <name type="scientific">Hymenolepis diminuta</name>
    <name type="common">Rat tapeworm</name>
    <dbReference type="NCBI Taxonomy" id="6216"/>
    <lineage>
        <taxon>Eukaryota</taxon>
        <taxon>Metazoa</taxon>
        <taxon>Spiralia</taxon>
        <taxon>Lophotrochozoa</taxon>
        <taxon>Platyhelminthes</taxon>
        <taxon>Cestoda</taxon>
        <taxon>Eucestoda</taxon>
        <taxon>Cyclophyllidea</taxon>
        <taxon>Hymenolepididae</taxon>
        <taxon>Hymenolepis</taxon>
    </lineage>
</organism>
<keyword evidence="2" id="KW-0378">Hydrolase</keyword>
<evidence type="ECO:0000259" key="3">
    <source>
        <dbReference type="Pfam" id="PF03061"/>
    </source>
</evidence>
<dbReference type="SUPFAM" id="SSF54637">
    <property type="entry name" value="Thioesterase/thiol ester dehydrase-isomerase"/>
    <property type="match status" value="1"/>
</dbReference>
<protein>
    <submittedName>
        <fullName evidence="6">4HBT domain-containing protein</fullName>
    </submittedName>
</protein>
<reference evidence="6" key="1">
    <citation type="submission" date="2017-02" db="UniProtKB">
        <authorList>
            <consortium name="WormBaseParasite"/>
        </authorList>
    </citation>
    <scope>IDENTIFICATION</scope>
</reference>
<feature type="domain" description="Thioesterase" evidence="3">
    <location>
        <begin position="26"/>
        <end position="63"/>
    </location>
</feature>
<dbReference type="Pfam" id="PF03061">
    <property type="entry name" value="4HBT"/>
    <property type="match status" value="1"/>
</dbReference>
<proteinExistence type="inferred from homology"/>
<gene>
    <name evidence="4" type="ORF">HDID_LOCUS10434</name>
</gene>
<evidence type="ECO:0000256" key="2">
    <source>
        <dbReference type="ARBA" id="ARBA00022801"/>
    </source>
</evidence>
<name>A0A0R3SXG4_HYMDI</name>
<accession>A0A0R3SXG4</accession>
<dbReference type="PANTHER" id="PTHR21660:SF1">
    <property type="entry name" value="ACYL-COENZYME A THIOESTERASE 13"/>
    <property type="match status" value="1"/>
</dbReference>
<dbReference type="PANTHER" id="PTHR21660">
    <property type="entry name" value="THIOESTERASE SUPERFAMILY MEMBER-RELATED"/>
    <property type="match status" value="1"/>
</dbReference>
<dbReference type="Proteomes" id="UP000274504">
    <property type="component" value="Unassembled WGS sequence"/>
</dbReference>
<dbReference type="Gene3D" id="3.10.129.10">
    <property type="entry name" value="Hotdog Thioesterase"/>
    <property type="match status" value="1"/>
</dbReference>
<evidence type="ECO:0000313" key="5">
    <source>
        <dbReference type="Proteomes" id="UP000274504"/>
    </source>
</evidence>
<dbReference type="AlphaFoldDB" id="A0A0R3SXG4"/>